<dbReference type="PANTHER" id="PTHR43302">
    <property type="entry name" value="TRANSPORTER ARSB-RELATED"/>
    <property type="match status" value="1"/>
</dbReference>
<evidence type="ECO:0000313" key="11">
    <source>
        <dbReference type="Proteomes" id="UP001164286"/>
    </source>
</evidence>
<evidence type="ECO:0000313" key="10">
    <source>
        <dbReference type="EMBL" id="KAI9638459.1"/>
    </source>
</evidence>
<keyword evidence="3" id="KW-1003">Cell membrane</keyword>
<dbReference type="Proteomes" id="UP001164286">
    <property type="component" value="Unassembled WGS sequence"/>
</dbReference>
<feature type="region of interest" description="Disordered" evidence="7">
    <location>
        <begin position="384"/>
        <end position="419"/>
    </location>
</feature>
<evidence type="ECO:0000256" key="2">
    <source>
        <dbReference type="ARBA" id="ARBA00022448"/>
    </source>
</evidence>
<dbReference type="Pfam" id="PF03600">
    <property type="entry name" value="CitMHS"/>
    <property type="match status" value="1"/>
</dbReference>
<keyword evidence="4 8" id="KW-0812">Transmembrane</keyword>
<keyword evidence="11" id="KW-1185">Reference proteome</keyword>
<comment type="caution">
    <text evidence="10">The sequence shown here is derived from an EMBL/GenBank/DDBJ whole genome shotgun (WGS) entry which is preliminary data.</text>
</comment>
<accession>A0AA38LY10</accession>
<proteinExistence type="predicted"/>
<feature type="transmembrane region" description="Helical" evidence="8">
    <location>
        <begin position="160"/>
        <end position="177"/>
    </location>
</feature>
<evidence type="ECO:0000256" key="3">
    <source>
        <dbReference type="ARBA" id="ARBA00022475"/>
    </source>
</evidence>
<organism evidence="10 11">
    <name type="scientific">Dioszegia hungarica</name>
    <dbReference type="NCBI Taxonomy" id="4972"/>
    <lineage>
        <taxon>Eukaryota</taxon>
        <taxon>Fungi</taxon>
        <taxon>Dikarya</taxon>
        <taxon>Basidiomycota</taxon>
        <taxon>Agaricomycotina</taxon>
        <taxon>Tremellomycetes</taxon>
        <taxon>Tremellales</taxon>
        <taxon>Bulleribasidiaceae</taxon>
        <taxon>Dioszegia</taxon>
    </lineage>
</organism>
<dbReference type="AlphaFoldDB" id="A0AA38LY10"/>
<feature type="transmembrane region" description="Helical" evidence="8">
    <location>
        <begin position="437"/>
        <end position="456"/>
    </location>
</feature>
<feature type="transmembrane region" description="Helical" evidence="8">
    <location>
        <begin position="577"/>
        <end position="601"/>
    </location>
</feature>
<feature type="transmembrane region" description="Helical" evidence="8">
    <location>
        <begin position="201"/>
        <end position="222"/>
    </location>
</feature>
<evidence type="ECO:0000259" key="9">
    <source>
        <dbReference type="Pfam" id="PF03600"/>
    </source>
</evidence>
<evidence type="ECO:0000256" key="4">
    <source>
        <dbReference type="ARBA" id="ARBA00022692"/>
    </source>
</evidence>
<evidence type="ECO:0000256" key="1">
    <source>
        <dbReference type="ARBA" id="ARBA00004651"/>
    </source>
</evidence>
<dbReference type="GO" id="GO:0005886">
    <property type="term" value="C:plasma membrane"/>
    <property type="evidence" value="ECO:0007669"/>
    <property type="project" value="UniProtKB-SubCell"/>
</dbReference>
<feature type="transmembrane region" description="Helical" evidence="8">
    <location>
        <begin position="529"/>
        <end position="557"/>
    </location>
</feature>
<dbReference type="GeneID" id="77725765"/>
<keyword evidence="6 8" id="KW-0472">Membrane</keyword>
<feature type="transmembrane region" description="Helical" evidence="8">
    <location>
        <begin position="21"/>
        <end position="46"/>
    </location>
</feature>
<dbReference type="RefSeq" id="XP_052948236.1">
    <property type="nucleotide sequence ID" value="XM_053086564.1"/>
</dbReference>
<sequence length="603" mass="64932">MAGEGIQELPVDNRQIDARSIVTLIVFFVVNALVIFPLSIPLPYFLSNALSKLFHRNKSAPAAPRSTATKTPAATEPDEKSRTVVTAGASTETSASPAGARDVEREQEKAQAGAALSKRWHFTLGLETAPVIGVILLLAATCIDGEVLRDGIVGRGGVRPYDIMTLFISFAYIALSLDRTNLLRYLAFIVASKSASSGRKLYISFFSFFSLLGLIVGNDPLILSGTPFLAHFSRLASIPDSTAYLFTQFQTANLVSALLVSSNPTNLVLTSAFGISFLSYSAWLALPTIASLIVLFPVLRWVVFRKEGMIPRKLTPPTNDPANALHDPWGALIGGGLFLVTIICLIALSAVGKLEGVEGVWTVTAPAAILILIRDAVHDLMKRKEGRKEGSVKPTATRTSPTPSPSRSPSPAPTTASPAQAAGGTIFHRLFPTVTDIVTHLPLTLIPFAFAMFMLVESLQHTGWIRVWGGWWAAWADVGGVPGCVWLMGMISVIGCNIFGTNIGATVLLSRVLQQWVSIRSGAVSNRQLYGSVFALAVGSNFGAYSFVFPASLAGLLWRHLLKQKDMVITRKQFAKWNWVSLIVTMIVGCLVVAGEVCVMYES</sequence>
<dbReference type="PANTHER" id="PTHR43302:SF5">
    <property type="entry name" value="TRANSPORTER ARSB-RELATED"/>
    <property type="match status" value="1"/>
</dbReference>
<feature type="transmembrane region" description="Helical" evidence="8">
    <location>
        <begin position="329"/>
        <end position="348"/>
    </location>
</feature>
<keyword evidence="5 8" id="KW-1133">Transmembrane helix</keyword>
<feature type="region of interest" description="Disordered" evidence="7">
    <location>
        <begin position="61"/>
        <end position="104"/>
    </location>
</feature>
<dbReference type="GO" id="GO:0055085">
    <property type="term" value="P:transmembrane transport"/>
    <property type="evidence" value="ECO:0007669"/>
    <property type="project" value="InterPro"/>
</dbReference>
<gene>
    <name evidence="10" type="ORF">MKK02DRAFT_22429</name>
</gene>
<feature type="domain" description="Citrate transporter-like" evidence="9">
    <location>
        <begin position="134"/>
        <end position="374"/>
    </location>
</feature>
<protein>
    <recommendedName>
        <fullName evidence="9">Citrate transporter-like domain-containing protein</fullName>
    </recommendedName>
</protein>
<comment type="subcellular location">
    <subcellularLocation>
        <location evidence="1">Cell membrane</location>
        <topology evidence="1">Multi-pass membrane protein</topology>
    </subcellularLocation>
</comment>
<evidence type="ECO:0000256" key="6">
    <source>
        <dbReference type="ARBA" id="ARBA00023136"/>
    </source>
</evidence>
<feature type="compositionally biased region" description="Pro residues" evidence="7">
    <location>
        <begin position="402"/>
        <end position="412"/>
    </location>
</feature>
<evidence type="ECO:0000256" key="7">
    <source>
        <dbReference type="SAM" id="MobiDB-lite"/>
    </source>
</evidence>
<feature type="transmembrane region" description="Helical" evidence="8">
    <location>
        <begin position="129"/>
        <end position="148"/>
    </location>
</feature>
<dbReference type="InterPro" id="IPR004680">
    <property type="entry name" value="Cit_transptr-like_dom"/>
</dbReference>
<dbReference type="EMBL" id="JAKWFO010000003">
    <property type="protein sequence ID" value="KAI9638459.1"/>
    <property type="molecule type" value="Genomic_DNA"/>
</dbReference>
<evidence type="ECO:0000256" key="5">
    <source>
        <dbReference type="ARBA" id="ARBA00022989"/>
    </source>
</evidence>
<keyword evidence="2" id="KW-0813">Transport</keyword>
<name>A0AA38LY10_9TREE</name>
<reference evidence="10" key="1">
    <citation type="journal article" date="2022" name="G3 (Bethesda)">
        <title>High quality genome of the basidiomycete yeast Dioszegia hungarica PDD-24b-2 isolated from cloud water.</title>
        <authorList>
            <person name="Jarrige D."/>
            <person name="Haridas S."/>
            <person name="Bleykasten-Grosshans C."/>
            <person name="Joly M."/>
            <person name="Nadalig T."/>
            <person name="Sancelme M."/>
            <person name="Vuilleumier S."/>
            <person name="Grigoriev I.V."/>
            <person name="Amato P."/>
            <person name="Bringel F."/>
        </authorList>
    </citation>
    <scope>NUCLEOTIDE SEQUENCE</scope>
    <source>
        <strain evidence="10">PDD-24b-2</strain>
    </source>
</reference>
<evidence type="ECO:0000256" key="8">
    <source>
        <dbReference type="SAM" id="Phobius"/>
    </source>
</evidence>
<feature type="transmembrane region" description="Helical" evidence="8">
    <location>
        <begin position="280"/>
        <end position="303"/>
    </location>
</feature>